<evidence type="ECO:0000313" key="4">
    <source>
        <dbReference type="Proteomes" id="UP001629953"/>
    </source>
</evidence>
<reference evidence="3 4" key="1">
    <citation type="journal article" date="2013" name="Int. J. Syst. Evol. Microbiol.">
        <title>Celerinatantimonas yamalensis sp. nov., a cold-adapted diazotrophic bacterium from a cold permafrost brine.</title>
        <authorList>
            <person name="Shcherbakova V."/>
            <person name="Chuvilskaya N."/>
            <person name="Rivkina E."/>
            <person name="Demidov N."/>
            <person name="Uchaeva V."/>
            <person name="Suetin S."/>
            <person name="Suzina N."/>
            <person name="Gilichinsky D."/>
        </authorList>
    </citation>
    <scope>NUCLEOTIDE SEQUENCE [LARGE SCALE GENOMIC DNA]</scope>
    <source>
        <strain evidence="3 4">C7</strain>
    </source>
</reference>
<name>A0ABW9G355_9GAMM</name>
<feature type="transmembrane region" description="Helical" evidence="2">
    <location>
        <begin position="241"/>
        <end position="263"/>
    </location>
</feature>
<proteinExistence type="inferred from homology"/>
<feature type="transmembrane region" description="Helical" evidence="2">
    <location>
        <begin position="418"/>
        <end position="438"/>
    </location>
</feature>
<feature type="transmembrane region" description="Helical" evidence="2">
    <location>
        <begin position="90"/>
        <end position="111"/>
    </location>
</feature>
<organism evidence="3 4">
    <name type="scientific">Celerinatantimonas yamalensis</name>
    <dbReference type="NCBI Taxonomy" id="559956"/>
    <lineage>
        <taxon>Bacteria</taxon>
        <taxon>Pseudomonadati</taxon>
        <taxon>Pseudomonadota</taxon>
        <taxon>Gammaproteobacteria</taxon>
        <taxon>Celerinatantimonadaceae</taxon>
        <taxon>Celerinatantimonas</taxon>
    </lineage>
</organism>
<accession>A0ABW9G355</accession>
<keyword evidence="4" id="KW-1185">Reference proteome</keyword>
<dbReference type="RefSeq" id="WP_408621959.1">
    <property type="nucleotide sequence ID" value="NZ_JBEQCT010000001.1"/>
</dbReference>
<feature type="transmembrane region" description="Helical" evidence="2">
    <location>
        <begin position="117"/>
        <end position="139"/>
    </location>
</feature>
<dbReference type="InterPro" id="IPR001927">
    <property type="entry name" value="Na/Gal_symport"/>
</dbReference>
<feature type="transmembrane region" description="Helical" evidence="2">
    <location>
        <begin position="275"/>
        <end position="293"/>
    </location>
</feature>
<dbReference type="PANTHER" id="PTHR11328:SF24">
    <property type="entry name" value="MAJOR FACILITATOR SUPERFAMILY (MFS) PROFILE DOMAIN-CONTAINING PROTEIN"/>
    <property type="match status" value="1"/>
</dbReference>
<dbReference type="SUPFAM" id="SSF103473">
    <property type="entry name" value="MFS general substrate transporter"/>
    <property type="match status" value="1"/>
</dbReference>
<dbReference type="NCBIfam" id="TIGR00792">
    <property type="entry name" value="gph"/>
    <property type="match status" value="1"/>
</dbReference>
<evidence type="ECO:0000256" key="2">
    <source>
        <dbReference type="SAM" id="Phobius"/>
    </source>
</evidence>
<feature type="transmembrane region" description="Helical" evidence="2">
    <location>
        <begin position="329"/>
        <end position="352"/>
    </location>
</feature>
<feature type="transmembrane region" description="Helical" evidence="2">
    <location>
        <begin position="190"/>
        <end position="211"/>
    </location>
</feature>
<keyword evidence="2" id="KW-1133">Transmembrane helix</keyword>
<evidence type="ECO:0000256" key="1">
    <source>
        <dbReference type="ARBA" id="ARBA00009617"/>
    </source>
</evidence>
<keyword evidence="2" id="KW-0812">Transmembrane</keyword>
<dbReference type="PANTHER" id="PTHR11328">
    <property type="entry name" value="MAJOR FACILITATOR SUPERFAMILY DOMAIN-CONTAINING PROTEIN"/>
    <property type="match status" value="1"/>
</dbReference>
<dbReference type="InterPro" id="IPR036259">
    <property type="entry name" value="MFS_trans_sf"/>
</dbReference>
<keyword evidence="2" id="KW-0472">Membrane</keyword>
<feature type="transmembrane region" description="Helical" evidence="2">
    <location>
        <begin position="373"/>
        <end position="398"/>
    </location>
</feature>
<gene>
    <name evidence="3" type="ORF">ABUE30_01765</name>
</gene>
<sequence>MAILHQNKQITEKIHPAEKIGYGMGDAASHIVFDSCVAILAYFYTDIYGLSPAVMGTMFLAVRLLDAFTDPIMGAIADNTITKWGRFRPYLLLISIPFAVSTILVYTVPNYGDTGKIIFAVVTYIFMTLMYTAINIPYCSLGAAITADPKENMSLQSYRFAIAPIGGALGTAAILPLADFLSPGDRAAGIQLAMTIFGAIGCLMFIFCFMFTKERVQPLKEENINILRDLKVLMQNDQWKILAVYNFTMLVSLVVRAGMILYYVTYILNKGTDTASYFLLGTTIFSMIGSLIAKPFTDKFCKIQLSIWNNILLGVAGLLFFIIPGDYWILALVLYLFLQMLQGANGPLQWSMITDANNYGEWKTGRRITGMNVAANIFMIKLGVAVGGALIGWGLALFGFQSSVGGEPVKQTQATLNGILIIFTVLPAILYCITGLYLKIKRYDLTDGKVESIIHDLEHGRFANKGNTTIEPEVTFK</sequence>
<dbReference type="Proteomes" id="UP001629953">
    <property type="component" value="Unassembled WGS sequence"/>
</dbReference>
<dbReference type="Gene3D" id="1.20.1250.20">
    <property type="entry name" value="MFS general substrate transporter like domains"/>
    <property type="match status" value="1"/>
</dbReference>
<feature type="transmembrane region" description="Helical" evidence="2">
    <location>
        <begin position="305"/>
        <end position="323"/>
    </location>
</feature>
<dbReference type="Pfam" id="PF13347">
    <property type="entry name" value="MFS_2"/>
    <property type="match status" value="1"/>
</dbReference>
<comment type="similarity">
    <text evidence="1">Belongs to the sodium:galactoside symporter (TC 2.A.2) family.</text>
</comment>
<protein>
    <submittedName>
        <fullName evidence="3">Glycoside-pentoside-hexuronide (GPH):cation symporter</fullName>
    </submittedName>
</protein>
<dbReference type="InterPro" id="IPR039672">
    <property type="entry name" value="MFS_2"/>
</dbReference>
<feature type="transmembrane region" description="Helical" evidence="2">
    <location>
        <begin position="160"/>
        <end position="178"/>
    </location>
</feature>
<evidence type="ECO:0000313" key="3">
    <source>
        <dbReference type="EMBL" id="MFM2483804.1"/>
    </source>
</evidence>
<dbReference type="EMBL" id="JBEQCT010000001">
    <property type="protein sequence ID" value="MFM2483804.1"/>
    <property type="molecule type" value="Genomic_DNA"/>
</dbReference>
<dbReference type="CDD" id="cd17332">
    <property type="entry name" value="MFS_MelB_like"/>
    <property type="match status" value="1"/>
</dbReference>
<comment type="caution">
    <text evidence="3">The sequence shown here is derived from an EMBL/GenBank/DDBJ whole genome shotgun (WGS) entry which is preliminary data.</text>
</comment>